<dbReference type="Proteomes" id="UP000538292">
    <property type="component" value="Unassembled WGS sequence"/>
</dbReference>
<evidence type="ECO:0000256" key="6">
    <source>
        <dbReference type="RuleBase" id="RU004466"/>
    </source>
</evidence>
<dbReference type="Pfam" id="PF00348">
    <property type="entry name" value="polyprenyl_synt"/>
    <property type="match status" value="1"/>
</dbReference>
<evidence type="ECO:0000313" key="7">
    <source>
        <dbReference type="EMBL" id="MBA4602548.1"/>
    </source>
</evidence>
<proteinExistence type="inferred from homology"/>
<protein>
    <submittedName>
        <fullName evidence="7">Polyprenyl synthetase family protein</fullName>
    </submittedName>
</protein>
<dbReference type="InterPro" id="IPR033749">
    <property type="entry name" value="Polyprenyl_synt_CS"/>
</dbReference>
<comment type="cofactor">
    <cofactor evidence="1">
        <name>Mg(2+)</name>
        <dbReference type="ChEBI" id="CHEBI:18420"/>
    </cofactor>
</comment>
<name>A0A7W1XSN6_9BACL</name>
<dbReference type="SFLD" id="SFLDS00005">
    <property type="entry name" value="Isoprenoid_Synthase_Type_I"/>
    <property type="match status" value="1"/>
</dbReference>
<dbReference type="PROSITE" id="PS00444">
    <property type="entry name" value="POLYPRENYL_SYNTHASE_2"/>
    <property type="match status" value="1"/>
</dbReference>
<dbReference type="EMBL" id="JACEOL010000031">
    <property type="protein sequence ID" value="MBA4602548.1"/>
    <property type="molecule type" value="Genomic_DNA"/>
</dbReference>
<keyword evidence="5" id="KW-0460">Magnesium</keyword>
<sequence length="323" mass="37205">MSLQQIYYNLKNDLKWIERELEKAIKTEHQVLNDSSAHLLKAGGKRMRPIFVLLSGRFGQYKREELKRVAVGLELIHMATLVHDDVIDDADTRRGKSTVKSEWDNKIAMYTGDFIFARALTELSHLKEPRVHPILAAAMRQVCLGEIDQIEDLYSERQSLYRYLHRIKRKTALLMSISCQLGAMVSEAKPKYIARLKAYGYYVGMAFQLTDDVLDFVGDEKTLGKPAGNDLRQGNITLPVIYALSQADERERAMILAYLRSQGEDGLLEEILQLVRQKGGIEYTLDLSKRYMEKAMRSLTELPTCYERESLRLISEFIVQRSY</sequence>
<dbReference type="AlphaFoldDB" id="A0A7W1XSN6"/>
<accession>A0A7W1XSN6</accession>
<evidence type="ECO:0000256" key="1">
    <source>
        <dbReference type="ARBA" id="ARBA00001946"/>
    </source>
</evidence>
<comment type="caution">
    <text evidence="7">The sequence shown here is derived from an EMBL/GenBank/DDBJ whole genome shotgun (WGS) entry which is preliminary data.</text>
</comment>
<dbReference type="InterPro" id="IPR000092">
    <property type="entry name" value="Polyprenyl_synt"/>
</dbReference>
<dbReference type="PROSITE" id="PS00723">
    <property type="entry name" value="POLYPRENYL_SYNTHASE_1"/>
    <property type="match status" value="1"/>
</dbReference>
<dbReference type="GO" id="GO:0004659">
    <property type="term" value="F:prenyltransferase activity"/>
    <property type="evidence" value="ECO:0007669"/>
    <property type="project" value="InterPro"/>
</dbReference>
<dbReference type="GO" id="GO:0046872">
    <property type="term" value="F:metal ion binding"/>
    <property type="evidence" value="ECO:0007669"/>
    <property type="project" value="UniProtKB-KW"/>
</dbReference>
<dbReference type="PANTHER" id="PTHR12001:SF69">
    <property type="entry name" value="ALL TRANS-POLYPRENYL-DIPHOSPHATE SYNTHASE PDSS1"/>
    <property type="match status" value="1"/>
</dbReference>
<dbReference type="SUPFAM" id="SSF48576">
    <property type="entry name" value="Terpenoid synthases"/>
    <property type="match status" value="1"/>
</dbReference>
<dbReference type="PANTHER" id="PTHR12001">
    <property type="entry name" value="GERANYLGERANYL PYROPHOSPHATE SYNTHASE"/>
    <property type="match status" value="1"/>
</dbReference>
<keyword evidence="8" id="KW-1185">Reference proteome</keyword>
<evidence type="ECO:0000256" key="4">
    <source>
        <dbReference type="ARBA" id="ARBA00022723"/>
    </source>
</evidence>
<organism evidence="7 8">
    <name type="scientific">Thermoactinomyces mirandus</name>
    <dbReference type="NCBI Taxonomy" id="2756294"/>
    <lineage>
        <taxon>Bacteria</taxon>
        <taxon>Bacillati</taxon>
        <taxon>Bacillota</taxon>
        <taxon>Bacilli</taxon>
        <taxon>Bacillales</taxon>
        <taxon>Thermoactinomycetaceae</taxon>
        <taxon>Thermoactinomyces</taxon>
    </lineage>
</organism>
<comment type="similarity">
    <text evidence="2 6">Belongs to the FPP/GGPP synthase family.</text>
</comment>
<evidence type="ECO:0000313" key="8">
    <source>
        <dbReference type="Proteomes" id="UP000538292"/>
    </source>
</evidence>
<evidence type="ECO:0000256" key="2">
    <source>
        <dbReference type="ARBA" id="ARBA00006706"/>
    </source>
</evidence>
<keyword evidence="3 6" id="KW-0808">Transferase</keyword>
<dbReference type="InterPro" id="IPR008949">
    <property type="entry name" value="Isoprenoid_synthase_dom_sf"/>
</dbReference>
<dbReference type="CDD" id="cd00685">
    <property type="entry name" value="Trans_IPPS_HT"/>
    <property type="match status" value="1"/>
</dbReference>
<evidence type="ECO:0000256" key="5">
    <source>
        <dbReference type="ARBA" id="ARBA00022842"/>
    </source>
</evidence>
<dbReference type="SFLD" id="SFLDG01017">
    <property type="entry name" value="Polyprenyl_Transferase_Like"/>
    <property type="match status" value="1"/>
</dbReference>
<evidence type="ECO:0000256" key="3">
    <source>
        <dbReference type="ARBA" id="ARBA00022679"/>
    </source>
</evidence>
<gene>
    <name evidence="7" type="ORF">H2C83_09530</name>
</gene>
<keyword evidence="4" id="KW-0479">Metal-binding</keyword>
<dbReference type="Gene3D" id="1.10.600.10">
    <property type="entry name" value="Farnesyl Diphosphate Synthase"/>
    <property type="match status" value="1"/>
</dbReference>
<dbReference type="RefSeq" id="WP_181740209.1">
    <property type="nucleotide sequence ID" value="NZ_JACEOL010000031.1"/>
</dbReference>
<dbReference type="GO" id="GO:0008299">
    <property type="term" value="P:isoprenoid biosynthetic process"/>
    <property type="evidence" value="ECO:0007669"/>
    <property type="project" value="InterPro"/>
</dbReference>
<reference evidence="7 8" key="1">
    <citation type="submission" date="2020-07" db="EMBL/GenBank/DDBJ databases">
        <title>Thermoactinomyces phylogeny.</title>
        <authorList>
            <person name="Dunlap C."/>
        </authorList>
    </citation>
    <scope>NUCLEOTIDE SEQUENCE [LARGE SCALE GENOMIC DNA]</scope>
    <source>
        <strain evidence="7 8">AMNI-1</strain>
    </source>
</reference>